<keyword evidence="4 5" id="KW-0862">Zinc</keyword>
<dbReference type="AlphaFoldDB" id="A0AA88YC43"/>
<dbReference type="GO" id="GO:0008270">
    <property type="term" value="F:zinc ion binding"/>
    <property type="evidence" value="ECO:0007669"/>
    <property type="project" value="UniProtKB-KW"/>
</dbReference>
<evidence type="ECO:0000313" key="9">
    <source>
        <dbReference type="Proteomes" id="UP001186944"/>
    </source>
</evidence>
<accession>A0AA88YC43</accession>
<keyword evidence="1 5" id="KW-0479">Metal-binding</keyword>
<evidence type="ECO:0000256" key="3">
    <source>
        <dbReference type="ARBA" id="ARBA00022771"/>
    </source>
</evidence>
<gene>
    <name evidence="8" type="ORF">FSP39_017751</name>
</gene>
<dbReference type="Gene3D" id="4.10.1000.10">
    <property type="entry name" value="Zinc finger, CCCH-type"/>
    <property type="match status" value="2"/>
</dbReference>
<dbReference type="PANTHER" id="PTHR12547:SF18">
    <property type="entry name" value="PROTEIN TIS11"/>
    <property type="match status" value="1"/>
</dbReference>
<name>A0AA88YC43_PINIB</name>
<sequence length="429" mass="46720">MSTPLLSAFYDVGDILYQNHKNNQLKTQQFTTLPERRATIGAAVNPLTKNRSVPTGAFIPIGNDNTHTCDNHFIAGESFVREHRKLDRSISEPGANVNNGLVRSQSQVQQQQQNVNSSRYKTELCRPFEESGHCKYGDKCQFAHGLPELRTLSRHPKYKTELCRTFHTIGFCPYGPRCHFIHNEDERKLSNPTPSGTPQSAMINKNHPANMMSSSTTMHQPLTRQSPPPIMDHFSQVRRPSHFVSGFGGSLGSSSESLTSSSASDSPSLSPTFWGNDDVYRDLTQSGAFSSASSASCSSTSSSPVFDYPADLPASRAATCTLANLLAPLNVNTTQMQQNPSSSDINILSQQLNAMMNLNQCNSNHNVFDHSTWDLTPAPPSPPDSISGDSVGSHSSTGSSGANIPTCGSPLDISKSLRLPIFNQLSQED</sequence>
<dbReference type="FunFam" id="4.10.1000.10:FF:000002">
    <property type="entry name" value="Zinc finger protein 36, C3H1 type-like 1"/>
    <property type="match status" value="1"/>
</dbReference>
<proteinExistence type="predicted"/>
<dbReference type="EMBL" id="VSWD01000009">
    <property type="protein sequence ID" value="KAK3093585.1"/>
    <property type="molecule type" value="Genomic_DNA"/>
</dbReference>
<keyword evidence="9" id="KW-1185">Reference proteome</keyword>
<feature type="zinc finger region" description="C3H1-type" evidence="5">
    <location>
        <begin position="119"/>
        <end position="147"/>
    </location>
</feature>
<dbReference type="SUPFAM" id="SSF90229">
    <property type="entry name" value="CCCH zinc finger"/>
    <property type="match status" value="2"/>
</dbReference>
<comment type="caution">
    <text evidence="8">The sequence shown here is derived from an EMBL/GenBank/DDBJ whole genome shotgun (WGS) entry which is preliminary data.</text>
</comment>
<feature type="domain" description="C3H1-type" evidence="7">
    <location>
        <begin position="119"/>
        <end position="147"/>
    </location>
</feature>
<dbReference type="InterPro" id="IPR045877">
    <property type="entry name" value="ZFP36-like"/>
</dbReference>
<evidence type="ECO:0000256" key="1">
    <source>
        <dbReference type="ARBA" id="ARBA00022723"/>
    </source>
</evidence>
<organism evidence="8 9">
    <name type="scientific">Pinctada imbricata</name>
    <name type="common">Atlantic pearl-oyster</name>
    <name type="synonym">Pinctada martensii</name>
    <dbReference type="NCBI Taxonomy" id="66713"/>
    <lineage>
        <taxon>Eukaryota</taxon>
        <taxon>Metazoa</taxon>
        <taxon>Spiralia</taxon>
        <taxon>Lophotrochozoa</taxon>
        <taxon>Mollusca</taxon>
        <taxon>Bivalvia</taxon>
        <taxon>Autobranchia</taxon>
        <taxon>Pteriomorphia</taxon>
        <taxon>Pterioida</taxon>
        <taxon>Pterioidea</taxon>
        <taxon>Pteriidae</taxon>
        <taxon>Pinctada</taxon>
    </lineage>
</organism>
<feature type="region of interest" description="Disordered" evidence="6">
    <location>
        <begin position="212"/>
        <end position="234"/>
    </location>
</feature>
<dbReference type="GO" id="GO:0003729">
    <property type="term" value="F:mRNA binding"/>
    <property type="evidence" value="ECO:0007669"/>
    <property type="project" value="InterPro"/>
</dbReference>
<dbReference type="InterPro" id="IPR000571">
    <property type="entry name" value="Znf_CCCH"/>
</dbReference>
<feature type="compositionally biased region" description="Low complexity" evidence="6">
    <location>
        <begin position="384"/>
        <end position="401"/>
    </location>
</feature>
<evidence type="ECO:0000313" key="8">
    <source>
        <dbReference type="EMBL" id="KAK3093585.1"/>
    </source>
</evidence>
<dbReference type="FunFam" id="4.10.1000.10:FF:000001">
    <property type="entry name" value="zinc finger CCCH domain-containing protein 15-like"/>
    <property type="match status" value="1"/>
</dbReference>
<feature type="region of interest" description="Disordered" evidence="6">
    <location>
        <begin position="372"/>
        <end position="413"/>
    </location>
</feature>
<feature type="compositionally biased region" description="Polar residues" evidence="6">
    <location>
        <begin position="212"/>
        <end position="225"/>
    </location>
</feature>
<dbReference type="Pfam" id="PF00642">
    <property type="entry name" value="zf-CCCH"/>
    <property type="match status" value="2"/>
</dbReference>
<dbReference type="PANTHER" id="PTHR12547">
    <property type="entry name" value="CCCH ZINC FINGER/TIS11-RELATED"/>
    <property type="match status" value="1"/>
</dbReference>
<keyword evidence="2" id="KW-0677">Repeat</keyword>
<feature type="domain" description="C3H1-type" evidence="7">
    <location>
        <begin position="157"/>
        <end position="185"/>
    </location>
</feature>
<keyword evidence="3 5" id="KW-0863">Zinc-finger</keyword>
<evidence type="ECO:0000256" key="4">
    <source>
        <dbReference type="ARBA" id="ARBA00022833"/>
    </source>
</evidence>
<dbReference type="Proteomes" id="UP001186944">
    <property type="component" value="Unassembled WGS sequence"/>
</dbReference>
<dbReference type="PROSITE" id="PS50103">
    <property type="entry name" value="ZF_C3H1"/>
    <property type="match status" value="2"/>
</dbReference>
<evidence type="ECO:0000256" key="2">
    <source>
        <dbReference type="ARBA" id="ARBA00022737"/>
    </source>
</evidence>
<dbReference type="InterPro" id="IPR036855">
    <property type="entry name" value="Znf_CCCH_sf"/>
</dbReference>
<protein>
    <recommendedName>
        <fullName evidence="7">C3H1-type domain-containing protein</fullName>
    </recommendedName>
</protein>
<evidence type="ECO:0000256" key="6">
    <source>
        <dbReference type="SAM" id="MobiDB-lite"/>
    </source>
</evidence>
<reference evidence="8" key="1">
    <citation type="submission" date="2019-08" db="EMBL/GenBank/DDBJ databases">
        <title>The improved chromosome-level genome for the pearl oyster Pinctada fucata martensii using PacBio sequencing and Hi-C.</title>
        <authorList>
            <person name="Zheng Z."/>
        </authorList>
    </citation>
    <scope>NUCLEOTIDE SEQUENCE</scope>
    <source>
        <strain evidence="8">ZZ-2019</strain>
        <tissue evidence="8">Adductor muscle</tissue>
    </source>
</reference>
<feature type="zinc finger region" description="C3H1-type" evidence="5">
    <location>
        <begin position="157"/>
        <end position="185"/>
    </location>
</feature>
<evidence type="ECO:0000259" key="7">
    <source>
        <dbReference type="PROSITE" id="PS50103"/>
    </source>
</evidence>
<evidence type="ECO:0000256" key="5">
    <source>
        <dbReference type="PROSITE-ProRule" id="PRU00723"/>
    </source>
</evidence>
<dbReference type="SMART" id="SM00356">
    <property type="entry name" value="ZnF_C3H1"/>
    <property type="match status" value="2"/>
</dbReference>